<evidence type="ECO:0000313" key="2">
    <source>
        <dbReference type="EMBL" id="KAJ6813332.1"/>
    </source>
</evidence>
<reference evidence="2" key="2">
    <citation type="submission" date="2023-04" db="EMBL/GenBank/DDBJ databases">
        <authorList>
            <person name="Bruccoleri R.E."/>
            <person name="Oakeley E.J."/>
            <person name="Faust A.-M."/>
            <person name="Dessus-Babus S."/>
            <person name="Altorfer M."/>
            <person name="Burckhardt D."/>
            <person name="Oertli M."/>
            <person name="Naumann U."/>
            <person name="Petersen F."/>
            <person name="Wong J."/>
        </authorList>
    </citation>
    <scope>NUCLEOTIDE SEQUENCE</scope>
    <source>
        <strain evidence="2">GSM-AAB239-AS_SAM_17_03QT</strain>
        <tissue evidence="2">Leaf</tissue>
    </source>
</reference>
<gene>
    <name evidence="2" type="ORF">M6B38_143490</name>
</gene>
<protein>
    <submittedName>
        <fullName evidence="2">Uncharacterized protein</fullName>
    </submittedName>
</protein>
<reference evidence="2" key="1">
    <citation type="journal article" date="2023" name="GigaByte">
        <title>Genome assembly of the bearded iris, Iris pallida Lam.</title>
        <authorList>
            <person name="Bruccoleri R.E."/>
            <person name="Oakeley E.J."/>
            <person name="Faust A.M.E."/>
            <person name="Altorfer M."/>
            <person name="Dessus-Babus S."/>
            <person name="Burckhardt D."/>
            <person name="Oertli M."/>
            <person name="Naumann U."/>
            <person name="Petersen F."/>
            <person name="Wong J."/>
        </authorList>
    </citation>
    <scope>NUCLEOTIDE SEQUENCE</scope>
    <source>
        <strain evidence="2">GSM-AAB239-AS_SAM_17_03QT</strain>
    </source>
</reference>
<dbReference type="EMBL" id="JANAVB010030420">
    <property type="protein sequence ID" value="KAJ6813332.1"/>
    <property type="molecule type" value="Genomic_DNA"/>
</dbReference>
<keyword evidence="3" id="KW-1185">Reference proteome</keyword>
<organism evidence="2 3">
    <name type="scientific">Iris pallida</name>
    <name type="common">Sweet iris</name>
    <dbReference type="NCBI Taxonomy" id="29817"/>
    <lineage>
        <taxon>Eukaryota</taxon>
        <taxon>Viridiplantae</taxon>
        <taxon>Streptophyta</taxon>
        <taxon>Embryophyta</taxon>
        <taxon>Tracheophyta</taxon>
        <taxon>Spermatophyta</taxon>
        <taxon>Magnoliopsida</taxon>
        <taxon>Liliopsida</taxon>
        <taxon>Asparagales</taxon>
        <taxon>Iridaceae</taxon>
        <taxon>Iridoideae</taxon>
        <taxon>Irideae</taxon>
        <taxon>Iris</taxon>
    </lineage>
</organism>
<name>A0AAX6FAI3_IRIPA</name>
<accession>A0AAX6FAI3</accession>
<sequence>MEEAHKGAGAGVDASIDLLWYDKAIAEDAARSGTSRMTGTGGTSSPAGWLRGPPPSVLPTLWNRSASVCFDCRSQGIRLSHPQGQMRKIICW</sequence>
<dbReference type="AlphaFoldDB" id="A0AAX6FAI3"/>
<evidence type="ECO:0000256" key="1">
    <source>
        <dbReference type="SAM" id="MobiDB-lite"/>
    </source>
</evidence>
<proteinExistence type="predicted"/>
<comment type="caution">
    <text evidence="2">The sequence shown here is derived from an EMBL/GenBank/DDBJ whole genome shotgun (WGS) entry which is preliminary data.</text>
</comment>
<feature type="region of interest" description="Disordered" evidence="1">
    <location>
        <begin position="31"/>
        <end position="52"/>
    </location>
</feature>
<evidence type="ECO:0000313" key="3">
    <source>
        <dbReference type="Proteomes" id="UP001140949"/>
    </source>
</evidence>
<dbReference type="Proteomes" id="UP001140949">
    <property type="component" value="Unassembled WGS sequence"/>
</dbReference>